<reference evidence="9" key="1">
    <citation type="journal article" date="2021" name="Nat. Commun.">
        <title>Genomic analyses provide insights into spinach domestication and the genetic basis of agronomic traits.</title>
        <authorList>
            <person name="Cai X."/>
            <person name="Sun X."/>
            <person name="Xu C."/>
            <person name="Sun H."/>
            <person name="Wang X."/>
            <person name="Ge C."/>
            <person name="Zhang Z."/>
            <person name="Wang Q."/>
            <person name="Fei Z."/>
            <person name="Jiao C."/>
            <person name="Wang Q."/>
        </authorList>
    </citation>
    <scope>NUCLEOTIDE SEQUENCE [LARGE SCALE GENOMIC DNA]</scope>
    <source>
        <strain evidence="9">cv. Varoflay</strain>
    </source>
</reference>
<dbReference type="InterPro" id="IPR027417">
    <property type="entry name" value="P-loop_NTPase"/>
</dbReference>
<dbReference type="GeneID" id="110804546"/>
<keyword evidence="6" id="KW-0067">ATP-binding</keyword>
<sequence length="513" mass="58291">MATQSNNMVAAKSILSTVGSTVAAAMVARSIINDFLPYEIRNYLFSSLHSVFSRRLSSEITMIIDEFDGLETNQIFEAAELFIGARTKTTSTSTSATRLKVRKPESEKQILVNVDRDEEIVDEFEGIKFRWMLHCRTIESSYNLRDMNSTLRSEVRAFHLTFHKKFKAIALEKYIPHILKQAEFFKLERKTIKLFTVDPNNLYSGSVNAWSSISLNHPSTFETLAIDSDLKKMIIEDLERFVKRKEYYRRVGKAWKRGYLLYGPPGTGKSSLIAAMANYLNFDIYDLELSGLRVDSELRNALVGTANKSIVVVEDIDCSIELNNRDNNVVDYGGGYQQEKVTLSGFLNFIDGLWSSCGDERIIIFTTNHKEKLDPALLRPGRMDVHIHMSYCTPGGFKVLANNYLGVTDHELFTDIERLVEEAEATPAEVAEQLMKHDEPDSALKGLVEFLKLKKVEDEEAKALKLEEESKPKENINNNDDEDHGMKLIDEEQDVSLDVTNKNPSILIHEGWS</sequence>
<evidence type="ECO:0000256" key="1">
    <source>
        <dbReference type="ARBA" id="ARBA00001946"/>
    </source>
</evidence>
<evidence type="ECO:0000313" key="10">
    <source>
        <dbReference type="RefSeq" id="XP_021865842.1"/>
    </source>
</evidence>
<evidence type="ECO:0000313" key="9">
    <source>
        <dbReference type="Proteomes" id="UP000813463"/>
    </source>
</evidence>
<feature type="domain" description="AAA+ ATPase" evidence="8">
    <location>
        <begin position="255"/>
        <end position="393"/>
    </location>
</feature>
<evidence type="ECO:0000256" key="4">
    <source>
        <dbReference type="ARBA" id="ARBA00022842"/>
    </source>
</evidence>
<evidence type="ECO:0000256" key="7">
    <source>
        <dbReference type="SAM" id="MobiDB-lite"/>
    </source>
</evidence>
<dbReference type="GO" id="GO:0006950">
    <property type="term" value="P:response to stress"/>
    <property type="evidence" value="ECO:0007669"/>
    <property type="project" value="UniProtKB-ARBA"/>
</dbReference>
<dbReference type="InterPro" id="IPR003959">
    <property type="entry name" value="ATPase_AAA_core"/>
</dbReference>
<dbReference type="Proteomes" id="UP000813463">
    <property type="component" value="Chromosome 3"/>
</dbReference>
<dbReference type="GO" id="GO:0016887">
    <property type="term" value="F:ATP hydrolysis activity"/>
    <property type="evidence" value="ECO:0007669"/>
    <property type="project" value="InterPro"/>
</dbReference>
<keyword evidence="4" id="KW-0460">Magnesium</keyword>
<dbReference type="InterPro" id="IPR050747">
    <property type="entry name" value="Mitochondrial_chaperone_BCS1"/>
</dbReference>
<evidence type="ECO:0000259" key="8">
    <source>
        <dbReference type="SMART" id="SM00382"/>
    </source>
</evidence>
<dbReference type="InterPro" id="IPR058017">
    <property type="entry name" value="At3g28540-like_C"/>
</dbReference>
<dbReference type="OrthoDB" id="10251412at2759"/>
<dbReference type="CDD" id="cd19510">
    <property type="entry name" value="RecA-like_BCS1"/>
    <property type="match status" value="1"/>
</dbReference>
<feature type="region of interest" description="Disordered" evidence="7">
    <location>
        <begin position="466"/>
        <end position="513"/>
    </location>
</feature>
<dbReference type="Pfam" id="PF14363">
    <property type="entry name" value="AAA_assoc"/>
    <property type="match status" value="1"/>
</dbReference>
<organism evidence="9 10">
    <name type="scientific">Spinacia oleracea</name>
    <name type="common">Spinach</name>
    <dbReference type="NCBI Taxonomy" id="3562"/>
    <lineage>
        <taxon>Eukaryota</taxon>
        <taxon>Viridiplantae</taxon>
        <taxon>Streptophyta</taxon>
        <taxon>Embryophyta</taxon>
        <taxon>Tracheophyta</taxon>
        <taxon>Spermatophyta</taxon>
        <taxon>Magnoliopsida</taxon>
        <taxon>eudicotyledons</taxon>
        <taxon>Gunneridae</taxon>
        <taxon>Pentapetalae</taxon>
        <taxon>Caryophyllales</taxon>
        <taxon>Chenopodiaceae</taxon>
        <taxon>Chenopodioideae</taxon>
        <taxon>Anserineae</taxon>
        <taxon>Spinacia</taxon>
    </lineage>
</organism>
<dbReference type="RefSeq" id="XP_021865842.1">
    <property type="nucleotide sequence ID" value="XM_022010150.2"/>
</dbReference>
<evidence type="ECO:0000256" key="2">
    <source>
        <dbReference type="ARBA" id="ARBA00007448"/>
    </source>
</evidence>
<comment type="catalytic activity">
    <reaction evidence="5">
        <text>ATP + H2O = ADP + phosphate + H(+)</text>
        <dbReference type="Rhea" id="RHEA:13065"/>
        <dbReference type="ChEBI" id="CHEBI:15377"/>
        <dbReference type="ChEBI" id="CHEBI:15378"/>
        <dbReference type="ChEBI" id="CHEBI:30616"/>
        <dbReference type="ChEBI" id="CHEBI:43474"/>
        <dbReference type="ChEBI" id="CHEBI:456216"/>
    </reaction>
</comment>
<dbReference type="Gene3D" id="3.40.50.300">
    <property type="entry name" value="P-loop containing nucleotide triphosphate hydrolases"/>
    <property type="match status" value="1"/>
</dbReference>
<evidence type="ECO:0000256" key="5">
    <source>
        <dbReference type="ARBA" id="ARBA00049360"/>
    </source>
</evidence>
<keyword evidence="3" id="KW-0378">Hydrolase</keyword>
<comment type="similarity">
    <text evidence="2">Belongs to the AAA ATPase family. BCS1 subfamily.</text>
</comment>
<dbReference type="PANTHER" id="PTHR23070">
    <property type="entry name" value="BCS1 AAA-TYPE ATPASE"/>
    <property type="match status" value="1"/>
</dbReference>
<dbReference type="KEGG" id="soe:110804546"/>
<dbReference type="SMART" id="SM00382">
    <property type="entry name" value="AAA"/>
    <property type="match status" value="1"/>
</dbReference>
<evidence type="ECO:0000256" key="3">
    <source>
        <dbReference type="ARBA" id="ARBA00022801"/>
    </source>
</evidence>
<dbReference type="PROSITE" id="PS00674">
    <property type="entry name" value="AAA"/>
    <property type="match status" value="1"/>
</dbReference>
<protein>
    <submittedName>
        <fullName evidence="10">AAA-ATPase At3g50940 isoform X1</fullName>
    </submittedName>
</protein>
<dbReference type="InterPro" id="IPR003960">
    <property type="entry name" value="ATPase_AAA_CS"/>
</dbReference>
<gene>
    <name evidence="10" type="primary">LOC110804546</name>
</gene>
<dbReference type="Gene3D" id="6.10.280.40">
    <property type="match status" value="1"/>
</dbReference>
<dbReference type="AlphaFoldDB" id="A0A9R0JD57"/>
<keyword evidence="6" id="KW-0547">Nucleotide-binding</keyword>
<reference evidence="10" key="2">
    <citation type="submission" date="2025-08" db="UniProtKB">
        <authorList>
            <consortium name="RefSeq"/>
        </authorList>
    </citation>
    <scope>IDENTIFICATION</scope>
    <source>
        <tissue evidence="10">Leaf</tissue>
    </source>
</reference>
<dbReference type="Pfam" id="PF25568">
    <property type="entry name" value="AAA_lid_At3g28540"/>
    <property type="match status" value="1"/>
</dbReference>
<dbReference type="GO" id="GO:0005524">
    <property type="term" value="F:ATP binding"/>
    <property type="evidence" value="ECO:0007669"/>
    <property type="project" value="UniProtKB-KW"/>
</dbReference>
<proteinExistence type="inferred from homology"/>
<dbReference type="InterPro" id="IPR025753">
    <property type="entry name" value="AAA_N_dom"/>
</dbReference>
<comment type="cofactor">
    <cofactor evidence="1">
        <name>Mg(2+)</name>
        <dbReference type="ChEBI" id="CHEBI:18420"/>
    </cofactor>
</comment>
<dbReference type="Pfam" id="PF00004">
    <property type="entry name" value="AAA"/>
    <property type="match status" value="1"/>
</dbReference>
<name>A0A9R0JD57_SPIOL</name>
<keyword evidence="9" id="KW-1185">Reference proteome</keyword>
<dbReference type="InterPro" id="IPR003593">
    <property type="entry name" value="AAA+_ATPase"/>
</dbReference>
<evidence type="ECO:0000256" key="6">
    <source>
        <dbReference type="RuleBase" id="RU003651"/>
    </source>
</evidence>
<dbReference type="SUPFAM" id="SSF52540">
    <property type="entry name" value="P-loop containing nucleoside triphosphate hydrolases"/>
    <property type="match status" value="1"/>
</dbReference>
<accession>A0A9R0JD57</accession>